<name>A0A1R3GJ10_COCAP</name>
<comment type="caution">
    <text evidence="1">The sequence shown here is derived from an EMBL/GenBank/DDBJ whole genome shotgun (WGS) entry which is preliminary data.</text>
</comment>
<sequence>MDTLAKANFKGRRLCDTSLPNGVGGGD</sequence>
<gene>
    <name evidence="1" type="ORF">CCACVL1_25596</name>
</gene>
<evidence type="ECO:0000313" key="1">
    <source>
        <dbReference type="EMBL" id="OMO58075.1"/>
    </source>
</evidence>
<dbReference type="Proteomes" id="UP000188268">
    <property type="component" value="Unassembled WGS sequence"/>
</dbReference>
<keyword evidence="2" id="KW-1185">Reference proteome</keyword>
<dbReference type="EMBL" id="AWWV01014256">
    <property type="protein sequence ID" value="OMO58075.1"/>
    <property type="molecule type" value="Genomic_DNA"/>
</dbReference>
<dbReference type="Gramene" id="OMO58075">
    <property type="protein sequence ID" value="OMO58075"/>
    <property type="gene ID" value="CCACVL1_25596"/>
</dbReference>
<accession>A0A1R3GJ10</accession>
<dbReference type="AlphaFoldDB" id="A0A1R3GJ10"/>
<evidence type="ECO:0000313" key="2">
    <source>
        <dbReference type="Proteomes" id="UP000188268"/>
    </source>
</evidence>
<reference evidence="1 2" key="1">
    <citation type="submission" date="2013-09" db="EMBL/GenBank/DDBJ databases">
        <title>Corchorus capsularis genome sequencing.</title>
        <authorList>
            <person name="Alam M."/>
            <person name="Haque M.S."/>
            <person name="Islam M.S."/>
            <person name="Emdad E.M."/>
            <person name="Islam M.M."/>
            <person name="Ahmed B."/>
            <person name="Halim A."/>
            <person name="Hossen Q.M.M."/>
            <person name="Hossain M.Z."/>
            <person name="Ahmed R."/>
            <person name="Khan M.M."/>
            <person name="Islam R."/>
            <person name="Rashid M.M."/>
            <person name="Khan S.A."/>
            <person name="Rahman M.S."/>
            <person name="Alam M."/>
        </authorList>
    </citation>
    <scope>NUCLEOTIDE SEQUENCE [LARGE SCALE GENOMIC DNA]</scope>
    <source>
        <strain evidence="2">cv. CVL-1</strain>
        <tissue evidence="1">Whole seedling</tissue>
    </source>
</reference>
<protein>
    <submittedName>
        <fullName evidence="1">Uncharacterized protein</fullName>
    </submittedName>
</protein>
<proteinExistence type="predicted"/>
<organism evidence="1 2">
    <name type="scientific">Corchorus capsularis</name>
    <name type="common">Jute</name>
    <dbReference type="NCBI Taxonomy" id="210143"/>
    <lineage>
        <taxon>Eukaryota</taxon>
        <taxon>Viridiplantae</taxon>
        <taxon>Streptophyta</taxon>
        <taxon>Embryophyta</taxon>
        <taxon>Tracheophyta</taxon>
        <taxon>Spermatophyta</taxon>
        <taxon>Magnoliopsida</taxon>
        <taxon>eudicotyledons</taxon>
        <taxon>Gunneridae</taxon>
        <taxon>Pentapetalae</taxon>
        <taxon>rosids</taxon>
        <taxon>malvids</taxon>
        <taxon>Malvales</taxon>
        <taxon>Malvaceae</taxon>
        <taxon>Grewioideae</taxon>
        <taxon>Apeibeae</taxon>
        <taxon>Corchorus</taxon>
    </lineage>
</organism>